<dbReference type="SUPFAM" id="SSF46785">
    <property type="entry name" value="Winged helix' DNA-binding domain"/>
    <property type="match status" value="1"/>
</dbReference>
<dbReference type="InterPro" id="IPR001077">
    <property type="entry name" value="COMT_C"/>
</dbReference>
<dbReference type="AlphaFoldDB" id="A0AAN8Z0C0"/>
<proteinExistence type="predicted"/>
<dbReference type="GO" id="GO:0008171">
    <property type="term" value="F:O-methyltransferase activity"/>
    <property type="evidence" value="ECO:0007669"/>
    <property type="project" value="InterPro"/>
</dbReference>
<dbReference type="Pfam" id="PF08100">
    <property type="entry name" value="Dimerisation"/>
    <property type="match status" value="1"/>
</dbReference>
<dbReference type="FunFam" id="3.40.50.150:FF:000057">
    <property type="entry name" value="O-methyltransferase ZRP4"/>
    <property type="match status" value="1"/>
</dbReference>
<dbReference type="SUPFAM" id="SSF53335">
    <property type="entry name" value="S-adenosyl-L-methionine-dependent methyltransferases"/>
    <property type="match status" value="1"/>
</dbReference>
<dbReference type="InterPro" id="IPR036390">
    <property type="entry name" value="WH_DNA-bd_sf"/>
</dbReference>
<dbReference type="GO" id="GO:0008757">
    <property type="term" value="F:S-adenosylmethionine-dependent methyltransferase activity"/>
    <property type="evidence" value="ECO:0007669"/>
    <property type="project" value="UniProtKB-ARBA"/>
</dbReference>
<comment type="caution">
    <text evidence="7">The sequence shown here is derived from an EMBL/GenBank/DDBJ whole genome shotgun (WGS) entry which is preliminary data.</text>
</comment>
<dbReference type="FunFam" id="1.10.10.10:FF:000213">
    <property type="entry name" value="Coniferyl alcohol 9-O-methyltransferase"/>
    <property type="match status" value="1"/>
</dbReference>
<dbReference type="Proteomes" id="UP001370490">
    <property type="component" value="Unassembled WGS sequence"/>
</dbReference>
<evidence type="ECO:0000256" key="4">
    <source>
        <dbReference type="PIRSR" id="PIRSR005739-1"/>
    </source>
</evidence>
<dbReference type="InterPro" id="IPR016461">
    <property type="entry name" value="COMT-like"/>
</dbReference>
<dbReference type="PANTHER" id="PTHR11746">
    <property type="entry name" value="O-METHYLTRANSFERASE"/>
    <property type="match status" value="1"/>
</dbReference>
<dbReference type="PIRSF" id="PIRSF005739">
    <property type="entry name" value="O-mtase"/>
    <property type="match status" value="1"/>
</dbReference>
<evidence type="ECO:0000256" key="2">
    <source>
        <dbReference type="ARBA" id="ARBA00022679"/>
    </source>
</evidence>
<dbReference type="InterPro" id="IPR029063">
    <property type="entry name" value="SAM-dependent_MTases_sf"/>
</dbReference>
<sequence>MDLANGVVADHEELLEGQAHVWNQTFSFVNSMSLKCAIQLGIPDIIHNHGKPMTQNELVKALNIHPTKGHCIPRLMRVLINSGFFAQEKIKEETSYVLTNASKHLLQSNSTREFPFTLLVLDPAITSPFHALSTWFSNDDQTPFQTRHGKLLWDYMANEPSLASTFYDAMEADSQQVSRIMVENCKGMLEGVKLLVDVGGGTGAIARDIANAFPQIKCTVFDLPHLACDFQGTRNLDFVGGDMFEFIPPANAIVLKWVLHDWPDEDCVKILTRCREAIESTNEGGKLIIIEIVIESQESSKQPINETKLFFDMLMMVEVNGKERDEQEWEKLFLAAGFTQYKMRPMFGLRSLIEVYP</sequence>
<dbReference type="Gene3D" id="1.10.10.10">
    <property type="entry name" value="Winged helix-like DNA-binding domain superfamily/Winged helix DNA-binding domain"/>
    <property type="match status" value="1"/>
</dbReference>
<feature type="active site" description="Proton acceptor" evidence="4">
    <location>
        <position position="260"/>
    </location>
</feature>
<dbReference type="GO" id="GO:0046983">
    <property type="term" value="F:protein dimerization activity"/>
    <property type="evidence" value="ECO:0007669"/>
    <property type="project" value="InterPro"/>
</dbReference>
<dbReference type="Pfam" id="PF00891">
    <property type="entry name" value="Methyltransf_2"/>
    <property type="match status" value="1"/>
</dbReference>
<dbReference type="CDD" id="cd02440">
    <property type="entry name" value="AdoMet_MTases"/>
    <property type="match status" value="1"/>
</dbReference>
<keyword evidence="1" id="KW-0489">Methyltransferase</keyword>
<evidence type="ECO:0000259" key="6">
    <source>
        <dbReference type="Pfam" id="PF08100"/>
    </source>
</evidence>
<evidence type="ECO:0000313" key="8">
    <source>
        <dbReference type="Proteomes" id="UP001370490"/>
    </source>
</evidence>
<dbReference type="InterPro" id="IPR012967">
    <property type="entry name" value="COMT_dimerisation"/>
</dbReference>
<dbReference type="InterPro" id="IPR036388">
    <property type="entry name" value="WH-like_DNA-bd_sf"/>
</dbReference>
<name>A0AAN8Z0C0_9MAGN</name>
<keyword evidence="2" id="KW-0808">Transferase</keyword>
<organism evidence="7 8">
    <name type="scientific">Dillenia turbinata</name>
    <dbReference type="NCBI Taxonomy" id="194707"/>
    <lineage>
        <taxon>Eukaryota</taxon>
        <taxon>Viridiplantae</taxon>
        <taxon>Streptophyta</taxon>
        <taxon>Embryophyta</taxon>
        <taxon>Tracheophyta</taxon>
        <taxon>Spermatophyta</taxon>
        <taxon>Magnoliopsida</taxon>
        <taxon>eudicotyledons</taxon>
        <taxon>Gunneridae</taxon>
        <taxon>Pentapetalae</taxon>
        <taxon>Dilleniales</taxon>
        <taxon>Dilleniaceae</taxon>
        <taxon>Dillenia</taxon>
    </lineage>
</organism>
<dbReference type="Gene3D" id="3.40.50.150">
    <property type="entry name" value="Vaccinia Virus protein VP39"/>
    <property type="match status" value="1"/>
</dbReference>
<evidence type="ECO:0000259" key="5">
    <source>
        <dbReference type="Pfam" id="PF00891"/>
    </source>
</evidence>
<dbReference type="GO" id="GO:0032259">
    <property type="term" value="P:methylation"/>
    <property type="evidence" value="ECO:0007669"/>
    <property type="project" value="UniProtKB-KW"/>
</dbReference>
<feature type="domain" description="O-methyltransferase C-terminal" evidence="5">
    <location>
        <begin position="129"/>
        <end position="338"/>
    </location>
</feature>
<reference evidence="7 8" key="1">
    <citation type="submission" date="2023-12" db="EMBL/GenBank/DDBJ databases">
        <title>A high-quality genome assembly for Dillenia turbinata (Dilleniales).</title>
        <authorList>
            <person name="Chanderbali A."/>
        </authorList>
    </citation>
    <scope>NUCLEOTIDE SEQUENCE [LARGE SCALE GENOMIC DNA]</scope>
    <source>
        <strain evidence="7">LSX21</strain>
        <tissue evidence="7">Leaf</tissue>
    </source>
</reference>
<evidence type="ECO:0000256" key="3">
    <source>
        <dbReference type="ARBA" id="ARBA00022691"/>
    </source>
</evidence>
<keyword evidence="3" id="KW-0949">S-adenosyl-L-methionine</keyword>
<keyword evidence="8" id="KW-1185">Reference proteome</keyword>
<evidence type="ECO:0000256" key="1">
    <source>
        <dbReference type="ARBA" id="ARBA00022603"/>
    </source>
</evidence>
<dbReference type="PROSITE" id="PS51683">
    <property type="entry name" value="SAM_OMT_II"/>
    <property type="match status" value="1"/>
</dbReference>
<accession>A0AAN8Z0C0</accession>
<evidence type="ECO:0000313" key="7">
    <source>
        <dbReference type="EMBL" id="KAK6919652.1"/>
    </source>
</evidence>
<dbReference type="EMBL" id="JBAMMX010000021">
    <property type="protein sequence ID" value="KAK6919652.1"/>
    <property type="molecule type" value="Genomic_DNA"/>
</dbReference>
<protein>
    <submittedName>
        <fullName evidence="7">O-methyltransferase domain</fullName>
    </submittedName>
</protein>
<feature type="domain" description="O-methyltransferase dimerisation" evidence="6">
    <location>
        <begin position="22"/>
        <end position="108"/>
    </location>
</feature>
<gene>
    <name evidence="7" type="ORF">RJ641_015556</name>
</gene>